<organism evidence="1 2">
    <name type="scientific">Streptomyces maoxianensis</name>
    <dbReference type="NCBI Taxonomy" id="1459942"/>
    <lineage>
        <taxon>Bacteria</taxon>
        <taxon>Bacillati</taxon>
        <taxon>Actinomycetota</taxon>
        <taxon>Actinomycetes</taxon>
        <taxon>Kitasatosporales</taxon>
        <taxon>Streptomycetaceae</taxon>
        <taxon>Streptomyces</taxon>
    </lineage>
</organism>
<dbReference type="EMBL" id="JBHSFE010000038">
    <property type="protein sequence ID" value="MFC4612563.1"/>
    <property type="molecule type" value="Genomic_DNA"/>
</dbReference>
<protein>
    <submittedName>
        <fullName evidence="1">Uncharacterized protein</fullName>
    </submittedName>
</protein>
<evidence type="ECO:0000313" key="2">
    <source>
        <dbReference type="Proteomes" id="UP001595993"/>
    </source>
</evidence>
<name>A0ABV9GHF3_9ACTN</name>
<dbReference type="Proteomes" id="UP001595993">
    <property type="component" value="Unassembled WGS sequence"/>
</dbReference>
<dbReference type="RefSeq" id="WP_381202823.1">
    <property type="nucleotide sequence ID" value="NZ_JBHSFE010000038.1"/>
</dbReference>
<evidence type="ECO:0000313" key="1">
    <source>
        <dbReference type="EMBL" id="MFC4612563.1"/>
    </source>
</evidence>
<proteinExistence type="predicted"/>
<accession>A0ABV9GHF3</accession>
<reference evidence="2" key="1">
    <citation type="journal article" date="2019" name="Int. J. Syst. Evol. Microbiol.">
        <title>The Global Catalogue of Microorganisms (GCM) 10K type strain sequencing project: providing services to taxonomists for standard genome sequencing and annotation.</title>
        <authorList>
            <consortium name="The Broad Institute Genomics Platform"/>
            <consortium name="The Broad Institute Genome Sequencing Center for Infectious Disease"/>
            <person name="Wu L."/>
            <person name="Ma J."/>
        </authorList>
    </citation>
    <scope>NUCLEOTIDE SEQUENCE [LARGE SCALE GENOMIC DNA]</scope>
    <source>
        <strain evidence="2">CGMCC 4.7139</strain>
    </source>
</reference>
<gene>
    <name evidence="1" type="ORF">ACFO9E_33165</name>
</gene>
<sequence length="41" mass="4671">MRILKGTVHTAREAELRLSDERFGHTHFCGAYPITDVDLDV</sequence>
<comment type="caution">
    <text evidence="1">The sequence shown here is derived from an EMBL/GenBank/DDBJ whole genome shotgun (WGS) entry which is preliminary data.</text>
</comment>
<keyword evidence="2" id="KW-1185">Reference proteome</keyword>